<evidence type="ECO:0000259" key="6">
    <source>
        <dbReference type="Pfam" id="PF04932"/>
    </source>
</evidence>
<dbReference type="Pfam" id="PF04932">
    <property type="entry name" value="Wzy_C"/>
    <property type="match status" value="1"/>
</dbReference>
<protein>
    <submittedName>
        <fullName evidence="7">MFS family permease</fullName>
    </submittedName>
</protein>
<accession>A0ABU0U1L3</accession>
<dbReference type="InterPro" id="IPR051533">
    <property type="entry name" value="WaaL-like"/>
</dbReference>
<evidence type="ECO:0000256" key="5">
    <source>
        <dbReference type="SAM" id="Phobius"/>
    </source>
</evidence>
<feature type="transmembrane region" description="Helical" evidence="5">
    <location>
        <begin position="33"/>
        <end position="51"/>
    </location>
</feature>
<keyword evidence="8" id="KW-1185">Reference proteome</keyword>
<evidence type="ECO:0000256" key="4">
    <source>
        <dbReference type="ARBA" id="ARBA00023136"/>
    </source>
</evidence>
<feature type="transmembrane region" description="Helical" evidence="5">
    <location>
        <begin position="158"/>
        <end position="177"/>
    </location>
</feature>
<keyword evidence="2 5" id="KW-0812">Transmembrane</keyword>
<feature type="transmembrane region" description="Helical" evidence="5">
    <location>
        <begin position="119"/>
        <end position="138"/>
    </location>
</feature>
<dbReference type="Proteomes" id="UP001244640">
    <property type="component" value="Unassembled WGS sequence"/>
</dbReference>
<feature type="transmembrane region" description="Helical" evidence="5">
    <location>
        <begin position="184"/>
        <end position="200"/>
    </location>
</feature>
<evidence type="ECO:0000256" key="3">
    <source>
        <dbReference type="ARBA" id="ARBA00022989"/>
    </source>
</evidence>
<evidence type="ECO:0000313" key="8">
    <source>
        <dbReference type="Proteomes" id="UP001244640"/>
    </source>
</evidence>
<evidence type="ECO:0000313" key="7">
    <source>
        <dbReference type="EMBL" id="MDQ1148138.1"/>
    </source>
</evidence>
<dbReference type="PANTHER" id="PTHR37422:SF17">
    <property type="entry name" value="O-ANTIGEN LIGASE"/>
    <property type="match status" value="1"/>
</dbReference>
<feature type="transmembrane region" description="Helical" evidence="5">
    <location>
        <begin position="352"/>
        <end position="385"/>
    </location>
</feature>
<dbReference type="InterPro" id="IPR007016">
    <property type="entry name" value="O-antigen_ligase-rel_domated"/>
</dbReference>
<gene>
    <name evidence="7" type="ORF">QE382_000122</name>
</gene>
<feature type="transmembrane region" description="Helical" evidence="5">
    <location>
        <begin position="230"/>
        <end position="248"/>
    </location>
</feature>
<keyword evidence="4 5" id="KW-0472">Membrane</keyword>
<evidence type="ECO:0000256" key="1">
    <source>
        <dbReference type="ARBA" id="ARBA00004141"/>
    </source>
</evidence>
<keyword evidence="3 5" id="KW-1133">Transmembrane helix</keyword>
<organism evidence="7 8">
    <name type="scientific">Sphingobacterium zeae</name>
    <dbReference type="NCBI Taxonomy" id="1776859"/>
    <lineage>
        <taxon>Bacteria</taxon>
        <taxon>Pseudomonadati</taxon>
        <taxon>Bacteroidota</taxon>
        <taxon>Sphingobacteriia</taxon>
        <taxon>Sphingobacteriales</taxon>
        <taxon>Sphingobacteriaceae</taxon>
        <taxon>Sphingobacterium</taxon>
    </lineage>
</organism>
<proteinExistence type="predicted"/>
<dbReference type="PANTHER" id="PTHR37422">
    <property type="entry name" value="TEICHURONIC ACID BIOSYNTHESIS PROTEIN TUAE"/>
    <property type="match status" value="1"/>
</dbReference>
<feature type="transmembrane region" description="Helical" evidence="5">
    <location>
        <begin position="313"/>
        <end position="332"/>
    </location>
</feature>
<comment type="subcellular location">
    <subcellularLocation>
        <location evidence="1">Membrane</location>
        <topology evidence="1">Multi-pass membrane protein</topology>
    </subcellularLocation>
</comment>
<comment type="caution">
    <text evidence="7">The sequence shown here is derived from an EMBL/GenBank/DDBJ whole genome shotgun (WGS) entry which is preliminary data.</text>
</comment>
<feature type="transmembrane region" description="Helical" evidence="5">
    <location>
        <begin position="206"/>
        <end position="223"/>
    </location>
</feature>
<feature type="transmembrane region" description="Helical" evidence="5">
    <location>
        <begin position="7"/>
        <end position="27"/>
    </location>
</feature>
<feature type="transmembrane region" description="Helical" evidence="5">
    <location>
        <begin position="58"/>
        <end position="80"/>
    </location>
</feature>
<evidence type="ECO:0000256" key="2">
    <source>
        <dbReference type="ARBA" id="ARBA00022692"/>
    </source>
</evidence>
<name>A0ABU0U1L3_9SPHI</name>
<sequence length="396" mass="44962">MSERLVLLIKILSLLFAGILLTSNSFFFDLSPIYYSLIFVLLIFQIFLSTNSIRSIDFVLLFFLISCFFSIALNDVPTFFQSYSRFFVFCAAILLLTNSIESASFNLFRSLVFKHILKFNVWICVLSVVLMLVGLHAGKKIDHYNNLRPDFAGLYRHSMVLSAMCGIAILTLIYGLRNSGNRKFKLFSIFGIIFCFIGLIQSGSRAAIAGLLLAIIAYFFILYRNKLHRFVSILFLITAGIIMTFPLWESKADFVMSKFNSKSSDLQYGSRDIKWNQRLREFSSSPIIGIGFASVDIHGDDDFNTENGIIEPGTSWLAVLSMTGLLGFIFFATNNYTALRKLLKDKNNENNIFILSCLILMLFYMLFEGIVFASGTLLFAFYWLLIGQINVKNNNG</sequence>
<feature type="transmembrane region" description="Helical" evidence="5">
    <location>
        <begin position="86"/>
        <end position="107"/>
    </location>
</feature>
<dbReference type="EMBL" id="JAUTBA010000001">
    <property type="protein sequence ID" value="MDQ1148138.1"/>
    <property type="molecule type" value="Genomic_DNA"/>
</dbReference>
<reference evidence="7 8" key="1">
    <citation type="submission" date="2023-07" db="EMBL/GenBank/DDBJ databases">
        <title>Functional and genomic diversity of the sorghum phyllosphere microbiome.</title>
        <authorList>
            <person name="Shade A."/>
        </authorList>
    </citation>
    <scope>NUCLEOTIDE SEQUENCE [LARGE SCALE GENOMIC DNA]</scope>
    <source>
        <strain evidence="7 8">SORGH_AS_0892</strain>
    </source>
</reference>
<feature type="domain" description="O-antigen ligase-related" evidence="6">
    <location>
        <begin position="191"/>
        <end position="332"/>
    </location>
</feature>